<comment type="caution">
    <text evidence="2">The sequence shown here is derived from an EMBL/GenBank/DDBJ whole genome shotgun (WGS) entry which is preliminary data.</text>
</comment>
<name>A0ABV2N285_9HYPH</name>
<organism evidence="2 3">
    <name type="scientific">Aquamicrobium terrae</name>
    <dbReference type="NCBI Taxonomy" id="1324945"/>
    <lineage>
        <taxon>Bacteria</taxon>
        <taxon>Pseudomonadati</taxon>
        <taxon>Pseudomonadota</taxon>
        <taxon>Alphaproteobacteria</taxon>
        <taxon>Hyphomicrobiales</taxon>
        <taxon>Phyllobacteriaceae</taxon>
        <taxon>Aquamicrobium</taxon>
    </lineage>
</organism>
<reference evidence="2 3" key="1">
    <citation type="submission" date="2024-06" db="EMBL/GenBank/DDBJ databases">
        <title>Genomic Encyclopedia of Type Strains, Phase IV (KMG-IV): sequencing the most valuable type-strain genomes for metagenomic binning, comparative biology and taxonomic classification.</title>
        <authorList>
            <person name="Goeker M."/>
        </authorList>
    </citation>
    <scope>NUCLEOTIDE SEQUENCE [LARGE SCALE GENOMIC DNA]</scope>
    <source>
        <strain evidence="2 3">DSM 27865</strain>
    </source>
</reference>
<dbReference type="EMBL" id="JBEPML010000010">
    <property type="protein sequence ID" value="MET3792869.1"/>
    <property type="molecule type" value="Genomic_DNA"/>
</dbReference>
<dbReference type="PANTHER" id="PTHR30535:SF34">
    <property type="entry name" value="MOLYBDATE-BINDING PROTEIN MOLA"/>
    <property type="match status" value="1"/>
</dbReference>
<feature type="domain" description="Fe/B12 periplasmic-binding" evidence="1">
    <location>
        <begin position="58"/>
        <end position="354"/>
    </location>
</feature>
<dbReference type="Proteomes" id="UP001549076">
    <property type="component" value="Unassembled WGS sequence"/>
</dbReference>
<dbReference type="PROSITE" id="PS50983">
    <property type="entry name" value="FE_B12_PBP"/>
    <property type="match status" value="1"/>
</dbReference>
<keyword evidence="3" id="KW-1185">Reference proteome</keyword>
<dbReference type="InterPro" id="IPR002491">
    <property type="entry name" value="ABC_transptr_periplasmic_BD"/>
</dbReference>
<gene>
    <name evidence="2" type="ORF">ABID37_003092</name>
</gene>
<dbReference type="Gene3D" id="3.40.50.1980">
    <property type="entry name" value="Nitrogenase molybdenum iron protein domain"/>
    <property type="match status" value="2"/>
</dbReference>
<accession>A0ABV2N285</accession>
<protein>
    <submittedName>
        <fullName evidence="2">Iron complex transport system substrate-binding protein</fullName>
    </submittedName>
</protein>
<dbReference type="PANTHER" id="PTHR30535">
    <property type="entry name" value="VITAMIN B12-BINDING PROTEIN"/>
    <property type="match status" value="1"/>
</dbReference>
<evidence type="ECO:0000313" key="3">
    <source>
        <dbReference type="Proteomes" id="UP001549076"/>
    </source>
</evidence>
<proteinExistence type="predicted"/>
<dbReference type="RefSeq" id="WP_354196268.1">
    <property type="nucleotide sequence ID" value="NZ_JBEPML010000010.1"/>
</dbReference>
<dbReference type="SUPFAM" id="SSF53807">
    <property type="entry name" value="Helical backbone' metal receptor"/>
    <property type="match status" value="1"/>
</dbReference>
<evidence type="ECO:0000313" key="2">
    <source>
        <dbReference type="EMBL" id="MET3792869.1"/>
    </source>
</evidence>
<sequence length="395" mass="41559">MVTSFIRMAGKAGRLWWAGLFLLCLAAAVAGGMGTARADIVMTDAAGREVRLTAPARRIVTNESLLLLSLGLIDPDPVARLAGWAAPRRFDAGMYESFRRKFPQIDDVPIVGSVTPANASAEAVLGAGPDLFVVSIWDQGWDSTVERLAAAGVPTLFLDGPANASRGPGEATAFSMRLLGQAIGREAEASGFAEFVLSRYAHVVERLGQVTDRPDLLVDAHAGVSCCATPGADNRLTQLVELAGGHSIGAGLVPGYDGQLSLEYVLETDPRVYVATGGPHLARQGGLVVGGGISDKAARESLRGAVGRNHLDSLTAVREGRAYGISHQLSISAISVLMLECLAKWLHPDLFADLDPADTLAQINRNFMAAPLEGTFWVGLEDGADGQLQGKEPGR</sequence>
<dbReference type="Pfam" id="PF01497">
    <property type="entry name" value="Peripla_BP_2"/>
    <property type="match status" value="1"/>
</dbReference>
<dbReference type="InterPro" id="IPR050902">
    <property type="entry name" value="ABC_Transporter_SBP"/>
</dbReference>
<evidence type="ECO:0000259" key="1">
    <source>
        <dbReference type="PROSITE" id="PS50983"/>
    </source>
</evidence>